<dbReference type="Pfam" id="PF02129">
    <property type="entry name" value="Peptidase_S15"/>
    <property type="match status" value="1"/>
</dbReference>
<evidence type="ECO:0000313" key="4">
    <source>
        <dbReference type="Proteomes" id="UP000027142"/>
    </source>
</evidence>
<keyword evidence="1" id="KW-0378">Hydrolase</keyword>
<keyword evidence="4" id="KW-1185">Reference proteome</keyword>
<dbReference type="InterPro" id="IPR000383">
    <property type="entry name" value="Xaa-Pro-like_dom"/>
</dbReference>
<dbReference type="NCBIfam" id="TIGR00976">
    <property type="entry name" value="CocE_NonD"/>
    <property type="match status" value="1"/>
</dbReference>
<evidence type="ECO:0000313" key="3">
    <source>
        <dbReference type="EMBL" id="AIC95840.1"/>
    </source>
</evidence>
<protein>
    <submittedName>
        <fullName evidence="3">Cocaine esterase</fullName>
    </submittedName>
</protein>
<dbReference type="SUPFAM" id="SSF49785">
    <property type="entry name" value="Galactose-binding domain-like"/>
    <property type="match status" value="1"/>
</dbReference>
<dbReference type="GO" id="GO:0008239">
    <property type="term" value="F:dipeptidyl-peptidase activity"/>
    <property type="evidence" value="ECO:0007669"/>
    <property type="project" value="InterPro"/>
</dbReference>
<dbReference type="HOGENOM" id="CLU_015590_5_1_9"/>
<dbReference type="AlphaFoldDB" id="A0A060M1D8"/>
<feature type="domain" description="Xaa-Pro dipeptidyl-peptidase C-terminal" evidence="2">
    <location>
        <begin position="308"/>
        <end position="504"/>
    </location>
</feature>
<evidence type="ECO:0000256" key="1">
    <source>
        <dbReference type="ARBA" id="ARBA00022801"/>
    </source>
</evidence>
<dbReference type="InterPro" id="IPR029058">
    <property type="entry name" value="AB_hydrolase_fold"/>
</dbReference>
<sequence length="504" mass="57913">MANTILIEKNVPCLMRDGVTLYATIYRPQDEKRYPVLLTRIVDGKDRHTFRPTNIFQFVQEGYVVIVQDVRGRYASEGVFEPFVHEEEDGFDTIHWINDLPYTNQKIAMFGDQYSAYTQFAAAKTASTFLSALFPIHLFDSMHAFSYREGLLKSKTLLDTTLAYAENIIEKRNIRAEDKKDQQFHLEAYRERKDQLYRFKSMTNLPVFKMLGVQSLFQSFLEAEIPSESNDLESWPASHFVTGWFDEHAAHTLAAFQTARQQDEEKHLLLIGPWKNGTFSMPTLPHPFGYTANNESLANGGSLTDFHLRWFDYWLKNEQNGVNKDAPVLLFVMGINKWRKERSWPLEEEDVRHTSFTFSASEQDAAYTFFLQEEGSSMMTFTHAPFTEVHELIGSPTLRIPTTGRTSLYVRLSVLNENGEAFLLSDGLVNRLDTDNEGVTITLSPVAYHFKKGERISIEYSTVPLDTYRSPSNGFEEESLSAMLPFLLNQATQLTLPFAKQPLR</sequence>
<dbReference type="InterPro" id="IPR008979">
    <property type="entry name" value="Galactose-bd-like_sf"/>
</dbReference>
<gene>
    <name evidence="3" type="ORF">BleG1_3293</name>
</gene>
<accession>A0A060M1D8</accession>
<dbReference type="Proteomes" id="UP000027142">
    <property type="component" value="Chromosome"/>
</dbReference>
<evidence type="ECO:0000259" key="2">
    <source>
        <dbReference type="SMART" id="SM00939"/>
    </source>
</evidence>
<name>A0A060M1D8_9BACI</name>
<dbReference type="eggNOG" id="COG2936">
    <property type="taxonomic scope" value="Bacteria"/>
</dbReference>
<proteinExistence type="predicted"/>
<organism evidence="3 4">
    <name type="scientific">Shouchella lehensis G1</name>
    <dbReference type="NCBI Taxonomy" id="1246626"/>
    <lineage>
        <taxon>Bacteria</taxon>
        <taxon>Bacillati</taxon>
        <taxon>Bacillota</taxon>
        <taxon>Bacilli</taxon>
        <taxon>Bacillales</taxon>
        <taxon>Bacillaceae</taxon>
        <taxon>Shouchella</taxon>
    </lineage>
</organism>
<dbReference type="Pfam" id="PF08530">
    <property type="entry name" value="PepX_C"/>
    <property type="match status" value="1"/>
</dbReference>
<dbReference type="KEGG" id="ble:BleG1_3293"/>
<dbReference type="OrthoDB" id="319764at2"/>
<dbReference type="Gene3D" id="3.40.50.1820">
    <property type="entry name" value="alpha/beta hydrolase"/>
    <property type="match status" value="1"/>
</dbReference>
<dbReference type="SUPFAM" id="SSF53474">
    <property type="entry name" value="alpha/beta-Hydrolases"/>
    <property type="match status" value="1"/>
</dbReference>
<dbReference type="EMBL" id="CP003923">
    <property type="protein sequence ID" value="AIC95840.1"/>
    <property type="molecule type" value="Genomic_DNA"/>
</dbReference>
<dbReference type="Gene3D" id="2.60.120.260">
    <property type="entry name" value="Galactose-binding domain-like"/>
    <property type="match status" value="1"/>
</dbReference>
<dbReference type="InterPro" id="IPR005674">
    <property type="entry name" value="CocE/Ser_esterase"/>
</dbReference>
<dbReference type="SMART" id="SM00939">
    <property type="entry name" value="PepX_C"/>
    <property type="match status" value="1"/>
</dbReference>
<dbReference type="InterPro" id="IPR013736">
    <property type="entry name" value="Xaa-Pro_dipept_C"/>
</dbReference>
<dbReference type="Gene3D" id="1.10.3020.10">
    <property type="entry name" value="alpha-amino acid ester hydrolase ( Helical cap domain)"/>
    <property type="match status" value="1"/>
</dbReference>
<dbReference type="RefSeq" id="WP_038483209.1">
    <property type="nucleotide sequence ID" value="NZ_CP003923.1"/>
</dbReference>
<reference evidence="3 4" key="1">
    <citation type="journal article" date="2014" name="Gene">
        <title>A comparative genomic analysis of the alkalitolerant soil bacterium Bacillus lehensis G1.</title>
        <authorList>
            <person name="Noor Y.M."/>
            <person name="Samsulrizal N.H."/>
            <person name="Jema'on N.A."/>
            <person name="Low K.O."/>
            <person name="Ramli A.N."/>
            <person name="Alias N.I."/>
            <person name="Damis S.I."/>
            <person name="Fuzi S.F."/>
            <person name="Isa M.N."/>
            <person name="Murad A.M."/>
            <person name="Raih M.F."/>
            <person name="Bakar F.D."/>
            <person name="Najimudin N."/>
            <person name="Mahadi N.M."/>
            <person name="Illias R.M."/>
        </authorList>
    </citation>
    <scope>NUCLEOTIDE SEQUENCE [LARGE SCALE GENOMIC DNA]</scope>
    <source>
        <strain evidence="3 4">G1</strain>
    </source>
</reference>
<dbReference type="PATRIC" id="fig|1246626.3.peg.3270"/>